<name>F7T7X5_9BURK</name>
<dbReference type="EMBL" id="AFRQ01000115">
    <property type="protein sequence ID" value="EGP43625.1"/>
    <property type="molecule type" value="Genomic_DNA"/>
</dbReference>
<dbReference type="Proteomes" id="UP000004853">
    <property type="component" value="Unassembled WGS sequence"/>
</dbReference>
<gene>
    <name evidence="1" type="ORF">AXXA_25345</name>
</gene>
<protein>
    <submittedName>
        <fullName evidence="1">Uncharacterized protein</fullName>
    </submittedName>
</protein>
<dbReference type="PATRIC" id="fig|1003200.3.peg.5016"/>
<sequence>MTTLDAPVAHAGSDALSPQLRALAARLVGAAPADMTDVVHSLRARAPTPAARAFRCRLEPQLWRDIGALARGQTRATALALVDLARAMLALDPHGRERTRTYSRRWRIQSSEDLRATLARIDDVAEAAIYLASFKPRGPIVTLPFGLAAEILLRARGERPRDDGSLLDWLENGS</sequence>
<dbReference type="HOGENOM" id="CLU_1536760_0_0_4"/>
<evidence type="ECO:0000313" key="2">
    <source>
        <dbReference type="Proteomes" id="UP000004853"/>
    </source>
</evidence>
<organism evidence="1 2">
    <name type="scientific">Achromobacter insuavis AXX-A</name>
    <dbReference type="NCBI Taxonomy" id="1003200"/>
    <lineage>
        <taxon>Bacteria</taxon>
        <taxon>Pseudomonadati</taxon>
        <taxon>Pseudomonadota</taxon>
        <taxon>Betaproteobacteria</taxon>
        <taxon>Burkholderiales</taxon>
        <taxon>Alcaligenaceae</taxon>
        <taxon>Achromobacter</taxon>
    </lineage>
</organism>
<evidence type="ECO:0000313" key="1">
    <source>
        <dbReference type="EMBL" id="EGP43625.1"/>
    </source>
</evidence>
<reference evidence="1 2" key="1">
    <citation type="submission" date="2011-06" db="EMBL/GenBank/DDBJ databases">
        <authorList>
            <person name="Bador J."/>
            <person name="Amoureux L."/>
            <person name="Neuwirth C."/>
        </authorList>
    </citation>
    <scope>NUCLEOTIDE SEQUENCE [LARGE SCALE GENOMIC DNA]</scope>
    <source>
        <strain evidence="1 2">AXX-A</strain>
    </source>
</reference>
<dbReference type="OrthoDB" id="9916082at2"/>
<proteinExistence type="predicted"/>
<comment type="caution">
    <text evidence="1">The sequence shown here is derived from an EMBL/GenBank/DDBJ whole genome shotgun (WGS) entry which is preliminary data.</text>
</comment>
<dbReference type="RefSeq" id="WP_006395038.1">
    <property type="nucleotide sequence ID" value="NZ_GL982453.1"/>
</dbReference>
<dbReference type="AlphaFoldDB" id="F7T7X5"/>
<accession>F7T7X5</accession>